<feature type="domain" description="Multidrug resistance protein MdtA-like barrel-sandwich hybrid" evidence="4">
    <location>
        <begin position="69"/>
        <end position="209"/>
    </location>
</feature>
<dbReference type="GO" id="GO:0015562">
    <property type="term" value="F:efflux transmembrane transporter activity"/>
    <property type="evidence" value="ECO:0007669"/>
    <property type="project" value="TreeGrafter"/>
</dbReference>
<proteinExistence type="inferred from homology"/>
<reference evidence="5 6" key="1">
    <citation type="submission" date="2018-07" db="EMBL/GenBank/DDBJ databases">
        <title>Identification of phenol metabolism pathways in Arcobacter.</title>
        <authorList>
            <person name="Miller W.G."/>
            <person name="Yee E."/>
            <person name="Bono J.L."/>
        </authorList>
    </citation>
    <scope>NUCLEOTIDE SEQUENCE [LARGE SCALE GENOMIC DNA]</scope>
    <source>
        <strain evidence="5 6">W63</strain>
    </source>
</reference>
<keyword evidence="3" id="KW-0812">Transmembrane</keyword>
<dbReference type="PANTHER" id="PTHR30469">
    <property type="entry name" value="MULTIDRUG RESISTANCE PROTEIN MDTA"/>
    <property type="match status" value="1"/>
</dbReference>
<dbReference type="PANTHER" id="PTHR30469:SF12">
    <property type="entry name" value="MULTIDRUG RESISTANCE PROTEIN MDTA"/>
    <property type="match status" value="1"/>
</dbReference>
<dbReference type="GO" id="GO:1990281">
    <property type="term" value="C:efflux pump complex"/>
    <property type="evidence" value="ECO:0007669"/>
    <property type="project" value="TreeGrafter"/>
</dbReference>
<dbReference type="Gene3D" id="2.40.420.20">
    <property type="match status" value="1"/>
</dbReference>
<feature type="transmembrane region" description="Helical" evidence="3">
    <location>
        <begin position="7"/>
        <end position="25"/>
    </location>
</feature>
<keyword evidence="6" id="KW-1185">Reference proteome</keyword>
<dbReference type="NCBIfam" id="TIGR01730">
    <property type="entry name" value="RND_mfp"/>
    <property type="match status" value="1"/>
</dbReference>
<feature type="coiled-coil region" evidence="2">
    <location>
        <begin position="117"/>
        <end position="184"/>
    </location>
</feature>
<dbReference type="KEGG" id="aaqi:AAQM_0775"/>
<evidence type="ECO:0000256" key="1">
    <source>
        <dbReference type="ARBA" id="ARBA00009477"/>
    </source>
</evidence>
<dbReference type="InterPro" id="IPR006143">
    <property type="entry name" value="RND_pump_MFP"/>
</dbReference>
<dbReference type="AlphaFoldDB" id="A0AAE7E018"/>
<evidence type="ECO:0000256" key="2">
    <source>
        <dbReference type="SAM" id="Coils"/>
    </source>
</evidence>
<dbReference type="Gene3D" id="2.40.50.100">
    <property type="match status" value="1"/>
</dbReference>
<evidence type="ECO:0000313" key="5">
    <source>
        <dbReference type="EMBL" id="QKE25538.1"/>
    </source>
</evidence>
<gene>
    <name evidence="5" type="ORF">AAQM_0775</name>
</gene>
<dbReference type="Proteomes" id="UP000502065">
    <property type="component" value="Chromosome"/>
</dbReference>
<name>A0AAE7E018_9BACT</name>
<dbReference type="SUPFAM" id="SSF111369">
    <property type="entry name" value="HlyD-like secretion proteins"/>
    <property type="match status" value="1"/>
</dbReference>
<evidence type="ECO:0000259" key="4">
    <source>
        <dbReference type="Pfam" id="PF25917"/>
    </source>
</evidence>
<evidence type="ECO:0000256" key="3">
    <source>
        <dbReference type="SAM" id="Phobius"/>
    </source>
</evidence>
<dbReference type="Pfam" id="PF25917">
    <property type="entry name" value="BSH_RND"/>
    <property type="match status" value="1"/>
</dbReference>
<organism evidence="5 6">
    <name type="scientific">Arcobacter aquimarinus</name>
    <dbReference type="NCBI Taxonomy" id="1315211"/>
    <lineage>
        <taxon>Bacteria</taxon>
        <taxon>Pseudomonadati</taxon>
        <taxon>Campylobacterota</taxon>
        <taxon>Epsilonproteobacteria</taxon>
        <taxon>Campylobacterales</taxon>
        <taxon>Arcobacteraceae</taxon>
        <taxon>Arcobacter</taxon>
    </lineage>
</organism>
<protein>
    <submittedName>
        <fullName evidence="5">RND family efflux system, membrane fusion protein</fullName>
    </submittedName>
</protein>
<keyword evidence="2" id="KW-0175">Coiled coil</keyword>
<dbReference type="EMBL" id="CP030944">
    <property type="protein sequence ID" value="QKE25538.1"/>
    <property type="molecule type" value="Genomic_DNA"/>
</dbReference>
<keyword evidence="3" id="KW-0472">Membrane</keyword>
<dbReference type="Gene3D" id="1.10.287.470">
    <property type="entry name" value="Helix hairpin bin"/>
    <property type="match status" value="1"/>
</dbReference>
<dbReference type="InterPro" id="IPR058625">
    <property type="entry name" value="MdtA-like_BSH"/>
</dbReference>
<dbReference type="RefSeq" id="WP_129096014.1">
    <property type="nucleotide sequence ID" value="NZ_CBCSAE010000001.1"/>
</dbReference>
<evidence type="ECO:0000313" key="6">
    <source>
        <dbReference type="Proteomes" id="UP000502065"/>
    </source>
</evidence>
<dbReference type="Gene3D" id="2.40.30.170">
    <property type="match status" value="1"/>
</dbReference>
<keyword evidence="3" id="KW-1133">Transmembrane helix</keyword>
<comment type="similarity">
    <text evidence="1">Belongs to the membrane fusion protein (MFP) (TC 8.A.1) family.</text>
</comment>
<accession>A0AAE7E018</accession>
<sequence length="374" mass="42195">MKKFLKISIPLVIITATAIMIYIIFANPPQMKKEITKVSKIQVEVKNLNKEKFQVFLDSYGTAQASTKTTLTSQVSGKIIFINENFKNGGYFKKGDLLVQIEDEDYKADVKIANAQLILAKQTLLEEQAKAKQAKEDWKKFNIDEKPDDLVLRVPQLQSAIATVEAKEADLQKAKLNLNRTKILAPYDGRVIEKSISIAQVISNNAQIGTIFSNDNIEVRLPIKNKDLNLIDINLGAKVEFISQLSNKIYEGKIVRSESTIDENTKQLYLIAQIDENISNLKIGEYLKAKIEAKKLENVIIIPNETIYQSSYVYVQKDGILEKRVIEISWQNDEYAVISNGLKENDNLILTTLGSVKSGTKVEIINKENKGQKQ</sequence>